<protein>
    <submittedName>
        <fullName evidence="6">Flagellar hook-length control protein</fullName>
    </submittedName>
</protein>
<comment type="function">
    <text evidence="1">Controls the length of the flagellar hook.</text>
</comment>
<dbReference type="InterPro" id="IPR001635">
    <property type="entry name" value="Flag_hook_Flik"/>
</dbReference>
<evidence type="ECO:0000259" key="5">
    <source>
        <dbReference type="Pfam" id="PF02120"/>
    </source>
</evidence>
<feature type="domain" description="Flagellar hook-length control protein-like C-terminal" evidence="5">
    <location>
        <begin position="336"/>
        <end position="415"/>
    </location>
</feature>
<feature type="compositionally biased region" description="Basic and acidic residues" evidence="4">
    <location>
        <begin position="23"/>
        <end position="65"/>
    </location>
</feature>
<dbReference type="GO" id="GO:0044780">
    <property type="term" value="P:bacterial-type flagellum assembly"/>
    <property type="evidence" value="ECO:0007669"/>
    <property type="project" value="InterPro"/>
</dbReference>
<feature type="compositionally biased region" description="Basic and acidic residues" evidence="4">
    <location>
        <begin position="74"/>
        <end position="103"/>
    </location>
</feature>
<dbReference type="CDD" id="cd17470">
    <property type="entry name" value="T3SS_Flik_C"/>
    <property type="match status" value="1"/>
</dbReference>
<dbReference type="AlphaFoldDB" id="A6TRQ3"/>
<organism evidence="6 7">
    <name type="scientific">Alkaliphilus metalliredigens (strain QYMF)</name>
    <dbReference type="NCBI Taxonomy" id="293826"/>
    <lineage>
        <taxon>Bacteria</taxon>
        <taxon>Bacillati</taxon>
        <taxon>Bacillota</taxon>
        <taxon>Clostridia</taxon>
        <taxon>Peptostreptococcales</taxon>
        <taxon>Natronincolaceae</taxon>
        <taxon>Alkaliphilus</taxon>
    </lineage>
</organism>
<sequence length="465" mass="52831">MNIMNMIAANSRITVFQKNHANSLDKSEQNKGFRDHLDNKMNTQDSKRDDKAMGRTDTSTREKNINQESSTDQKLQKSNDERVSNEDQRDDKQKSDPHEELKHEDDVTLAALVNQFINFEIIEELAEKDLEEFQTLLSLKELELAKEGLDVKAVVEILYTAISEIELLSQVEGMDQLKGQLEALISELNSLEMKALNVYFDNQVVATPDKTLMDQSKKLETAQEVADMDAHQKMDESTKVNPQMNLKEHIKVEEEVDVKESPEVSTYQKVQLQGQSESLQNDIFTETDLENDVQNIVLEHITQGRMESFDPERIQETTAKSLIDPQELIEKLVDKIKFNVNLDRSEMQFQLQPENLGKVSVKVSFDSGEVIAKVYAQSIQVKEIIEANLNQLRDALTEQGLAIGQLDVSVGQDSREAFQQFEQWGLGKATKKNKGQNVNYGGNIDLAKVLPRNPYLTASQFDHLA</sequence>
<evidence type="ECO:0000313" key="7">
    <source>
        <dbReference type="Proteomes" id="UP000001572"/>
    </source>
</evidence>
<dbReference type="KEGG" id="amt:Amet_2719"/>
<evidence type="ECO:0000256" key="3">
    <source>
        <dbReference type="ARBA" id="ARBA00022795"/>
    </source>
</evidence>
<keyword evidence="6" id="KW-0282">Flagellum</keyword>
<keyword evidence="3" id="KW-1005">Bacterial flagellum biogenesis</keyword>
<evidence type="ECO:0000256" key="1">
    <source>
        <dbReference type="ARBA" id="ARBA00003944"/>
    </source>
</evidence>
<dbReference type="Pfam" id="PF02120">
    <property type="entry name" value="Flg_hook"/>
    <property type="match status" value="1"/>
</dbReference>
<gene>
    <name evidence="6" type="ordered locus">Amet_2719</name>
</gene>
<evidence type="ECO:0000256" key="2">
    <source>
        <dbReference type="ARBA" id="ARBA00009149"/>
    </source>
</evidence>
<dbReference type="EMBL" id="CP000724">
    <property type="protein sequence ID" value="ABR48871.1"/>
    <property type="molecule type" value="Genomic_DNA"/>
</dbReference>
<dbReference type="HOGENOM" id="CLU_587474_0_0_9"/>
<dbReference type="PRINTS" id="PR01007">
    <property type="entry name" value="FLGHOOKFLIK"/>
</dbReference>
<proteinExistence type="inferred from homology"/>
<accession>A6TRQ3</accession>
<reference evidence="7" key="1">
    <citation type="journal article" date="2016" name="Genome Announc.">
        <title>Complete genome sequence of Alkaliphilus metalliredigens strain QYMF, an alkaliphilic and metal-reducing bacterium isolated from borax-contaminated leachate ponds.</title>
        <authorList>
            <person name="Hwang C."/>
            <person name="Copeland A."/>
            <person name="Lucas S."/>
            <person name="Lapidus A."/>
            <person name="Barry K."/>
            <person name="Detter J.C."/>
            <person name="Glavina Del Rio T."/>
            <person name="Hammon N."/>
            <person name="Israni S."/>
            <person name="Dalin E."/>
            <person name="Tice H."/>
            <person name="Pitluck S."/>
            <person name="Chertkov O."/>
            <person name="Brettin T."/>
            <person name="Bruce D."/>
            <person name="Han C."/>
            <person name="Schmutz J."/>
            <person name="Larimer F."/>
            <person name="Land M.L."/>
            <person name="Hauser L."/>
            <person name="Kyrpides N."/>
            <person name="Mikhailova N."/>
            <person name="Ye Q."/>
            <person name="Zhou J."/>
            <person name="Richardson P."/>
            <person name="Fields M.W."/>
        </authorList>
    </citation>
    <scope>NUCLEOTIDE SEQUENCE [LARGE SCALE GENOMIC DNA]</scope>
    <source>
        <strain evidence="7">QYMF</strain>
    </source>
</reference>
<dbReference type="STRING" id="293826.Amet_2719"/>
<feature type="region of interest" description="Disordered" evidence="4">
    <location>
        <begin position="21"/>
        <end position="103"/>
    </location>
</feature>
<comment type="similarity">
    <text evidence="2">Belongs to the FliK family.</text>
</comment>
<keyword evidence="6" id="KW-0969">Cilium</keyword>
<dbReference type="RefSeq" id="WP_012063844.1">
    <property type="nucleotide sequence ID" value="NC_009633.1"/>
</dbReference>
<dbReference type="OrthoDB" id="1957735at2"/>
<evidence type="ECO:0000256" key="4">
    <source>
        <dbReference type="SAM" id="MobiDB-lite"/>
    </source>
</evidence>
<keyword evidence="6" id="KW-0966">Cell projection</keyword>
<dbReference type="eggNOG" id="COG3144">
    <property type="taxonomic scope" value="Bacteria"/>
</dbReference>
<dbReference type="Proteomes" id="UP000001572">
    <property type="component" value="Chromosome"/>
</dbReference>
<evidence type="ECO:0000313" key="6">
    <source>
        <dbReference type="EMBL" id="ABR48871.1"/>
    </source>
</evidence>
<dbReference type="Gene3D" id="3.30.750.140">
    <property type="match status" value="1"/>
</dbReference>
<keyword evidence="7" id="KW-1185">Reference proteome</keyword>
<dbReference type="InterPro" id="IPR021136">
    <property type="entry name" value="Flagellar_hook_control-like_C"/>
</dbReference>
<dbReference type="GO" id="GO:0009424">
    <property type="term" value="C:bacterial-type flagellum hook"/>
    <property type="evidence" value="ECO:0007669"/>
    <property type="project" value="InterPro"/>
</dbReference>
<dbReference type="InterPro" id="IPR038610">
    <property type="entry name" value="FliK-like_C_sf"/>
</dbReference>
<name>A6TRQ3_ALKMQ</name>